<accession>A0AAE5TWS7</accession>
<evidence type="ECO:0000313" key="2">
    <source>
        <dbReference type="Proteomes" id="UP000220927"/>
    </source>
</evidence>
<protein>
    <submittedName>
        <fullName evidence="1">Uncharacterized protein</fullName>
    </submittedName>
</protein>
<evidence type="ECO:0000313" key="1">
    <source>
        <dbReference type="EMBL" id="QAS79299.1"/>
    </source>
</evidence>
<gene>
    <name evidence="1" type="ORF">CO657_15030</name>
</gene>
<dbReference type="Proteomes" id="UP000220927">
    <property type="component" value="Chromosome"/>
</dbReference>
<dbReference type="EMBL" id="CP034998">
    <property type="protein sequence ID" value="QAS79299.1"/>
    <property type="molecule type" value="Genomic_DNA"/>
</dbReference>
<proteinExistence type="predicted"/>
<sequence length="292" mass="32349">MKRVNLLDYYELAETLQSAKQSLQADSQKAGSVFFGTMSLPPKLTKFIESDNGFTTSIRAANELLAAVNEWSVAHLYIDGKYSAEKFDEEVHNWQYSAISKKIDAFRSVFEAECHDIDIYSVGQIAIYKTQALVAEGASIIPEEYRRDVPEAALSEFNSAGKCLAFDLPTSCGFHALRGLELVMDEYLKEFGVDTKKLKNWFAYITEAKKLIDDPAASPKPSPKVAAMLDRMRDLDRNPLMHPRDTLDTNGADQLFKLAAITVGELVRDIKRVKQDQAVALLASAAGAALPS</sequence>
<organism evidence="1 2">
    <name type="scientific">Rhizobium acidisoli</name>
    <dbReference type="NCBI Taxonomy" id="1538158"/>
    <lineage>
        <taxon>Bacteria</taxon>
        <taxon>Pseudomonadati</taxon>
        <taxon>Pseudomonadota</taxon>
        <taxon>Alphaproteobacteria</taxon>
        <taxon>Hyphomicrobiales</taxon>
        <taxon>Rhizobiaceae</taxon>
        <taxon>Rhizobium/Agrobacterium group</taxon>
        <taxon>Rhizobium</taxon>
    </lineage>
</organism>
<dbReference type="KEGG" id="rad:CO657_15030"/>
<name>A0AAE5TWS7_9HYPH</name>
<keyword evidence="2" id="KW-1185">Reference proteome</keyword>
<dbReference type="AlphaFoldDB" id="A0AAE5TWS7"/>
<dbReference type="RefSeq" id="WP_054182821.1">
    <property type="nucleotide sequence ID" value="NZ_CP034998.1"/>
</dbReference>
<reference evidence="1 2" key="1">
    <citation type="submission" date="2019-01" db="EMBL/GenBank/DDBJ databases">
        <title>Genomic insights into the origins and evolution of symbiotic genes in the Phaseolus vulgaris microsymbionts.</title>
        <authorList>
            <person name="Tong W."/>
        </authorList>
    </citation>
    <scope>NUCLEOTIDE SEQUENCE [LARGE SCALE GENOMIC DNA]</scope>
    <source>
        <strain evidence="1 2">FH23</strain>
    </source>
</reference>